<dbReference type="EMBL" id="UINC01201161">
    <property type="protein sequence ID" value="SVE20368.1"/>
    <property type="molecule type" value="Genomic_DNA"/>
</dbReference>
<organism evidence="1">
    <name type="scientific">marine metagenome</name>
    <dbReference type="NCBI Taxonomy" id="408172"/>
    <lineage>
        <taxon>unclassified sequences</taxon>
        <taxon>metagenomes</taxon>
        <taxon>ecological metagenomes</taxon>
    </lineage>
</organism>
<gene>
    <name evidence="1" type="ORF">METZ01_LOCUS473222</name>
</gene>
<reference evidence="1" key="1">
    <citation type="submission" date="2018-05" db="EMBL/GenBank/DDBJ databases">
        <authorList>
            <person name="Lanie J.A."/>
            <person name="Ng W.-L."/>
            <person name="Kazmierczak K.M."/>
            <person name="Andrzejewski T.M."/>
            <person name="Davidsen T.M."/>
            <person name="Wayne K.J."/>
            <person name="Tettelin H."/>
            <person name="Glass J.I."/>
            <person name="Rusch D."/>
            <person name="Podicherti R."/>
            <person name="Tsui H.-C.T."/>
            <person name="Winkler M.E."/>
        </authorList>
    </citation>
    <scope>NUCLEOTIDE SEQUENCE</scope>
</reference>
<protein>
    <recommendedName>
        <fullName evidence="2">Dihydrodipicolinate synthase family protein</fullName>
    </recommendedName>
</protein>
<dbReference type="SUPFAM" id="SSF51569">
    <property type="entry name" value="Aldolase"/>
    <property type="match status" value="1"/>
</dbReference>
<dbReference type="Gene3D" id="3.20.20.70">
    <property type="entry name" value="Aldolase class I"/>
    <property type="match status" value="1"/>
</dbReference>
<feature type="non-terminal residue" evidence="1">
    <location>
        <position position="1"/>
    </location>
</feature>
<evidence type="ECO:0000313" key="1">
    <source>
        <dbReference type="EMBL" id="SVE20368.1"/>
    </source>
</evidence>
<proteinExistence type="predicted"/>
<dbReference type="InterPro" id="IPR013785">
    <property type="entry name" value="Aldolase_TIM"/>
</dbReference>
<accession>A0A383BLV7</accession>
<evidence type="ECO:0008006" key="2">
    <source>
        <dbReference type="Google" id="ProtNLM"/>
    </source>
</evidence>
<dbReference type="AlphaFoldDB" id="A0A383BLV7"/>
<name>A0A383BLV7_9ZZZZ</name>
<sequence length="83" mass="9306">LSLLLHEHAAAGNADELAELMIRHVIPIYDFRARQKGYEVSAMKTLMNLTGQVGGKVRPPLPEVRESEIPILREMAEAWEALL</sequence>